<dbReference type="InterPro" id="IPR010259">
    <property type="entry name" value="S8pro/Inhibitor_I9"/>
</dbReference>
<dbReference type="InterPro" id="IPR046450">
    <property type="entry name" value="PA_dom_sf"/>
</dbReference>
<evidence type="ECO:0000256" key="14">
    <source>
        <dbReference type="SAM" id="SignalP"/>
    </source>
</evidence>
<dbReference type="Gene3D" id="3.50.30.30">
    <property type="match status" value="1"/>
</dbReference>
<evidence type="ECO:0000256" key="1">
    <source>
        <dbReference type="ARBA" id="ARBA00002076"/>
    </source>
</evidence>
<keyword evidence="9 12" id="KW-0720">Serine protease</keyword>
<feature type="domain" description="Subtilisin-like protease fibronectin type-III" evidence="18">
    <location>
        <begin position="676"/>
        <end position="782"/>
    </location>
</feature>
<organism evidence="19 20">
    <name type="scientific">Sphenostylis stenocarpa</name>
    <dbReference type="NCBI Taxonomy" id="92480"/>
    <lineage>
        <taxon>Eukaryota</taxon>
        <taxon>Viridiplantae</taxon>
        <taxon>Streptophyta</taxon>
        <taxon>Embryophyta</taxon>
        <taxon>Tracheophyta</taxon>
        <taxon>Spermatophyta</taxon>
        <taxon>Magnoliopsida</taxon>
        <taxon>eudicotyledons</taxon>
        <taxon>Gunneridae</taxon>
        <taxon>Pentapetalae</taxon>
        <taxon>rosids</taxon>
        <taxon>fabids</taxon>
        <taxon>Fabales</taxon>
        <taxon>Fabaceae</taxon>
        <taxon>Papilionoideae</taxon>
        <taxon>50 kb inversion clade</taxon>
        <taxon>NPAAA clade</taxon>
        <taxon>indigoferoid/millettioid clade</taxon>
        <taxon>Phaseoleae</taxon>
        <taxon>Sphenostylis</taxon>
    </lineage>
</organism>
<feature type="domain" description="Peptidase S8/S53" evidence="15">
    <location>
        <begin position="150"/>
        <end position="621"/>
    </location>
</feature>
<dbReference type="GO" id="GO:0009610">
    <property type="term" value="P:response to symbiotic fungus"/>
    <property type="evidence" value="ECO:0007669"/>
    <property type="project" value="UniProtKB-ARBA"/>
</dbReference>
<evidence type="ECO:0000256" key="9">
    <source>
        <dbReference type="ARBA" id="ARBA00022825"/>
    </source>
</evidence>
<dbReference type="EMBL" id="OY731405">
    <property type="protein sequence ID" value="CAJ1972747.1"/>
    <property type="molecule type" value="Genomic_DNA"/>
</dbReference>
<dbReference type="Gene3D" id="2.60.40.2310">
    <property type="match status" value="1"/>
</dbReference>
<comment type="function">
    <text evidence="1">Required for arbuscular mycorrhiza (AM) development during AM symbiosis with AM fungi (e.g. Glomeromycota intraradices).</text>
</comment>
<dbReference type="InterPro" id="IPR037045">
    <property type="entry name" value="S8pro/Inhibitor_I9_sf"/>
</dbReference>
<dbReference type="PROSITE" id="PS51892">
    <property type="entry name" value="SUBTILASE"/>
    <property type="match status" value="1"/>
</dbReference>
<dbReference type="FunFam" id="3.40.50.200:FF:000006">
    <property type="entry name" value="Subtilisin-like protease SBT1.5"/>
    <property type="match status" value="1"/>
</dbReference>
<dbReference type="InterPro" id="IPR036852">
    <property type="entry name" value="Peptidase_S8/S53_dom_sf"/>
</dbReference>
<feature type="compositionally biased region" description="Basic and acidic residues" evidence="13">
    <location>
        <begin position="223"/>
        <end position="232"/>
    </location>
</feature>
<evidence type="ECO:0000256" key="13">
    <source>
        <dbReference type="SAM" id="MobiDB-lite"/>
    </source>
</evidence>
<keyword evidence="6 12" id="KW-0645">Protease</keyword>
<dbReference type="FunFam" id="3.30.70.80:FF:000003">
    <property type="entry name" value="Subtilisin-like protease SBT1.9"/>
    <property type="match status" value="1"/>
</dbReference>
<dbReference type="CDD" id="cd04852">
    <property type="entry name" value="Peptidases_S8_3"/>
    <property type="match status" value="1"/>
</dbReference>
<evidence type="ECO:0000256" key="12">
    <source>
        <dbReference type="PROSITE-ProRule" id="PRU01240"/>
    </source>
</evidence>
<sequence>MGKATTNRAMKPLILKSLQTILLLLLLITLFSSSKTIAEEEKQTPHHAKKTYIIHMDKSTMPSTFSDHLNWFDSSLKSASPSAEILYTYKHVAHGFSTRLTPQEAETLAKQPGILSVTPELRYKLHTTRTPQFLGLDKSSTLLPASQQQSQVIIGVLDTGVWPELKSLEDTGLGPVPATWKGECEVGTNMNSSHCNRKLVGARFFSKGYESALGPVDVSTESKSARDDEGHGSHTLTTAAGSVVPEASFFGLASGTARGMAPQARVAVYKVCWLGGCFTSDIAAGIDKAIEDGVHVLSMSIGGSLMEYYRDIIAIGSFTATSHGILVSMSAGNSGPSSSTLSNVAPWITTVGAGTIDRDFPAYITVGNGKTYTGASLYSGKPLPDSPLPLVYAGNASNSSVGYLCLQDSLIPEKVSGKIVICERGGNPRVEKGLVVKLAGGAGMILANNEAYGEELVADPHLLPAASLGQKASEILKSYVSSSANPTAKIAFLGTHLEVQPSPVVAAFSSRGPNALTPKILKPDLIAPGVNILAGWTGAVGPTGLTVDDRHVSFNIISGTSMSCPHVSGLAAILKGAHPQWSPAAIRSALMTTAYSSYKNGASIQDVATGQPATPFDYGAGHADPVAALDPGLVYDANVDDYLGFFCALNYTSFQIKLAARRDFTCDRKTEYRVEDFNYPSFAVPFETASGIGGGSNAPKTVKYSRVLTNVGAPGTYKASVVSLGDSTVKIVVEPETLSFAEEYEKKSYTVSFTSTSMPSGTSSFARLEWTDGKHKVASPIAFSWT</sequence>
<keyword evidence="10" id="KW-0325">Glycoprotein</keyword>
<dbReference type="SUPFAM" id="SSF54897">
    <property type="entry name" value="Protease propeptides/inhibitors"/>
    <property type="match status" value="1"/>
</dbReference>
<dbReference type="GO" id="GO:0004252">
    <property type="term" value="F:serine-type endopeptidase activity"/>
    <property type="evidence" value="ECO:0007669"/>
    <property type="project" value="UniProtKB-UniRule"/>
</dbReference>
<evidence type="ECO:0000256" key="2">
    <source>
        <dbReference type="ARBA" id="ARBA00004271"/>
    </source>
</evidence>
<feature type="domain" description="Inhibitor I9" evidence="17">
    <location>
        <begin position="51"/>
        <end position="126"/>
    </location>
</feature>
<dbReference type="GO" id="GO:0009609">
    <property type="term" value="P:response to symbiotic bacterium"/>
    <property type="evidence" value="ECO:0007669"/>
    <property type="project" value="UniProtKB-ARBA"/>
</dbReference>
<feature type="region of interest" description="Disordered" evidence="13">
    <location>
        <begin position="217"/>
        <end position="236"/>
    </location>
</feature>
<reference evidence="19" key="1">
    <citation type="submission" date="2023-10" db="EMBL/GenBank/DDBJ databases">
        <authorList>
            <person name="Domelevo Entfellner J.-B."/>
        </authorList>
    </citation>
    <scope>NUCLEOTIDE SEQUENCE</scope>
</reference>
<evidence type="ECO:0000313" key="20">
    <source>
        <dbReference type="Proteomes" id="UP001189624"/>
    </source>
</evidence>
<accession>A0AA86SU42</accession>
<keyword evidence="20" id="KW-1185">Reference proteome</keyword>
<protein>
    <recommendedName>
        <fullName evidence="21">Subtilisin-like protease SBT1.7</fullName>
    </recommendedName>
</protein>
<evidence type="ECO:0000256" key="7">
    <source>
        <dbReference type="ARBA" id="ARBA00022729"/>
    </source>
</evidence>
<dbReference type="GO" id="GO:0048046">
    <property type="term" value="C:apoplast"/>
    <property type="evidence" value="ECO:0007669"/>
    <property type="project" value="UniProtKB-SubCell"/>
</dbReference>
<keyword evidence="4" id="KW-0052">Apoplast</keyword>
<dbReference type="InterPro" id="IPR000209">
    <property type="entry name" value="Peptidase_S8/S53_dom"/>
</dbReference>
<dbReference type="Pfam" id="PF05922">
    <property type="entry name" value="Inhibitor_I9"/>
    <property type="match status" value="1"/>
</dbReference>
<dbReference type="InterPro" id="IPR023828">
    <property type="entry name" value="Peptidase_S8_Ser-AS"/>
</dbReference>
<comment type="subcellular location">
    <subcellularLocation>
        <location evidence="2">Secreted</location>
        <location evidence="2">Extracellular space</location>
        <location evidence="2">Apoplast</location>
    </subcellularLocation>
</comment>
<dbReference type="CDD" id="cd02120">
    <property type="entry name" value="PA_subtilisin_like"/>
    <property type="match status" value="1"/>
</dbReference>
<feature type="chain" id="PRO_5041699535" description="Subtilisin-like protease SBT1.7" evidence="14">
    <location>
        <begin position="39"/>
        <end position="786"/>
    </location>
</feature>
<dbReference type="Gramene" id="rna-AYBTSS11_LOCUS24799">
    <property type="protein sequence ID" value="CAJ1972747.1"/>
    <property type="gene ID" value="gene-AYBTSS11_LOCUS24799"/>
</dbReference>
<keyword evidence="7 14" id="KW-0732">Signal</keyword>
<dbReference type="Proteomes" id="UP001189624">
    <property type="component" value="Chromosome 8"/>
</dbReference>
<dbReference type="Gene3D" id="3.30.70.80">
    <property type="entry name" value="Peptidase S8 propeptide/proteinase inhibitor I9"/>
    <property type="match status" value="1"/>
</dbReference>
<evidence type="ECO:0000256" key="6">
    <source>
        <dbReference type="ARBA" id="ARBA00022670"/>
    </source>
</evidence>
<dbReference type="InterPro" id="IPR034197">
    <property type="entry name" value="Peptidases_S8_3"/>
</dbReference>
<dbReference type="Gene3D" id="3.40.50.200">
    <property type="entry name" value="Peptidase S8/S53 domain"/>
    <property type="match status" value="1"/>
</dbReference>
<keyword evidence="8 12" id="KW-0378">Hydrolase</keyword>
<evidence type="ECO:0000259" key="16">
    <source>
        <dbReference type="Pfam" id="PF02225"/>
    </source>
</evidence>
<evidence type="ECO:0000256" key="8">
    <source>
        <dbReference type="ARBA" id="ARBA00022801"/>
    </source>
</evidence>
<dbReference type="FunFam" id="3.50.30.30:FF:000005">
    <property type="entry name" value="subtilisin-like protease SBT1.5"/>
    <property type="match status" value="1"/>
</dbReference>
<evidence type="ECO:0000256" key="5">
    <source>
        <dbReference type="ARBA" id="ARBA00022525"/>
    </source>
</evidence>
<evidence type="ECO:0000259" key="15">
    <source>
        <dbReference type="Pfam" id="PF00082"/>
    </source>
</evidence>
<evidence type="ECO:0000259" key="18">
    <source>
        <dbReference type="Pfam" id="PF17766"/>
    </source>
</evidence>
<dbReference type="GO" id="GO:0048731">
    <property type="term" value="P:system development"/>
    <property type="evidence" value="ECO:0007669"/>
    <property type="project" value="UniProtKB-ARBA"/>
</dbReference>
<dbReference type="AlphaFoldDB" id="A0AA86SU42"/>
<dbReference type="SUPFAM" id="SSF52743">
    <property type="entry name" value="Subtilisin-like"/>
    <property type="match status" value="1"/>
</dbReference>
<feature type="active site" description="Charge relay system" evidence="11 12">
    <location>
        <position position="231"/>
    </location>
</feature>
<evidence type="ECO:0000259" key="17">
    <source>
        <dbReference type="Pfam" id="PF05922"/>
    </source>
</evidence>
<gene>
    <name evidence="19" type="ORF">AYBTSS11_LOCUS24799</name>
</gene>
<dbReference type="Pfam" id="PF17766">
    <property type="entry name" value="fn3_6"/>
    <property type="match status" value="1"/>
</dbReference>
<dbReference type="Pfam" id="PF00082">
    <property type="entry name" value="Peptidase_S8"/>
    <property type="match status" value="1"/>
</dbReference>
<dbReference type="InterPro" id="IPR041469">
    <property type="entry name" value="Subtilisin-like_FN3"/>
</dbReference>
<dbReference type="PRINTS" id="PR00723">
    <property type="entry name" value="SUBTILISIN"/>
</dbReference>
<evidence type="ECO:0000256" key="11">
    <source>
        <dbReference type="PIRSR" id="PIRSR615500-1"/>
    </source>
</evidence>
<evidence type="ECO:0000256" key="4">
    <source>
        <dbReference type="ARBA" id="ARBA00022523"/>
    </source>
</evidence>
<dbReference type="InterPro" id="IPR003137">
    <property type="entry name" value="PA_domain"/>
</dbReference>
<proteinExistence type="inferred from homology"/>
<evidence type="ECO:0008006" key="21">
    <source>
        <dbReference type="Google" id="ProtNLM"/>
    </source>
</evidence>
<feature type="active site" description="Charge relay system" evidence="11 12">
    <location>
        <position position="561"/>
    </location>
</feature>
<dbReference type="SUPFAM" id="SSF52025">
    <property type="entry name" value="PA domain"/>
    <property type="match status" value="1"/>
</dbReference>
<evidence type="ECO:0000313" key="19">
    <source>
        <dbReference type="EMBL" id="CAJ1972747.1"/>
    </source>
</evidence>
<dbReference type="PANTHER" id="PTHR10795">
    <property type="entry name" value="PROPROTEIN CONVERTASE SUBTILISIN/KEXIN"/>
    <property type="match status" value="1"/>
</dbReference>
<dbReference type="PROSITE" id="PS00138">
    <property type="entry name" value="SUBTILASE_SER"/>
    <property type="match status" value="1"/>
</dbReference>
<dbReference type="GO" id="GO:0006508">
    <property type="term" value="P:proteolysis"/>
    <property type="evidence" value="ECO:0007669"/>
    <property type="project" value="UniProtKB-KW"/>
</dbReference>
<evidence type="ECO:0000256" key="10">
    <source>
        <dbReference type="ARBA" id="ARBA00023180"/>
    </source>
</evidence>
<evidence type="ECO:0000256" key="3">
    <source>
        <dbReference type="ARBA" id="ARBA00011073"/>
    </source>
</evidence>
<keyword evidence="5" id="KW-0964">Secreted</keyword>
<feature type="signal peptide" evidence="14">
    <location>
        <begin position="1"/>
        <end position="38"/>
    </location>
</feature>
<dbReference type="Pfam" id="PF02225">
    <property type="entry name" value="PA"/>
    <property type="match status" value="1"/>
</dbReference>
<comment type="similarity">
    <text evidence="3 12">Belongs to the peptidase S8 family.</text>
</comment>
<feature type="active site" description="Charge relay system" evidence="11 12">
    <location>
        <position position="158"/>
    </location>
</feature>
<name>A0AA86SU42_9FABA</name>
<feature type="domain" description="PA" evidence="16">
    <location>
        <begin position="389"/>
        <end position="475"/>
    </location>
</feature>
<dbReference type="InterPro" id="IPR045051">
    <property type="entry name" value="SBT"/>
</dbReference>
<dbReference type="InterPro" id="IPR015500">
    <property type="entry name" value="Peptidase_S8_subtilisin-rel"/>
</dbReference>